<accession>A0A150P888</accession>
<dbReference type="InterPro" id="IPR027417">
    <property type="entry name" value="P-loop_NTPase"/>
</dbReference>
<name>A0A150P888_SORCE</name>
<dbReference type="AlphaFoldDB" id="A0A150P888"/>
<dbReference type="Proteomes" id="UP000075604">
    <property type="component" value="Unassembled WGS sequence"/>
</dbReference>
<comment type="caution">
    <text evidence="1">The sequence shown here is derived from an EMBL/GenBank/DDBJ whole genome shotgun (WGS) entry which is preliminary data.</text>
</comment>
<evidence type="ECO:0000313" key="2">
    <source>
        <dbReference type="Proteomes" id="UP000075604"/>
    </source>
</evidence>
<dbReference type="EMBL" id="JELX01003564">
    <property type="protein sequence ID" value="KYF51919.1"/>
    <property type="molecule type" value="Genomic_DNA"/>
</dbReference>
<sequence length="421" mass="48240">MRNCDPDVPLPNNDPRWQDFSLARGDESMSALEKELSWRREGQFVHATFVSHRGAGKSTEILRLTERLRDEYEPVYIEATVEMDPFRIEAEDLLLNIALSVEQRMREQGTPLPAELLKRVTGWFDEVVRTTKWAQNYNVEAAAGVELKAELPFIGSLFGSLKALFKQESEYRTEVKQVLRKYPGTLLQSVNELLEAARGLLGKRDLLVIIDNLDRYEPEVIDRLLVQGADRMRELRTNLLLTPPISLLLQPKSAQLDTLYSCHVLYTVRLRKKEQDYDAFDGPGRDLMEQALSLRMDLDTVIPEREARDRLIAASGGAVRELLDLVSQAAYVARGTVITRADVERAVALRRQRMRDLINANGWLDAPVKLARDKQIFPDKACMDVLFHRLAFKYNGDGWYDVHPLVAEIPEFENARHDILR</sequence>
<gene>
    <name evidence="1" type="ORF">BE04_20730</name>
</gene>
<reference evidence="1 2" key="1">
    <citation type="submission" date="2014-02" db="EMBL/GenBank/DDBJ databases">
        <title>The small core and large imbalanced accessory genome model reveals a collaborative survival strategy of Sorangium cellulosum strains in nature.</title>
        <authorList>
            <person name="Han K."/>
            <person name="Peng R."/>
            <person name="Blom J."/>
            <person name="Li Y.-Z."/>
        </authorList>
    </citation>
    <scope>NUCLEOTIDE SEQUENCE [LARGE SCALE GENOMIC DNA]</scope>
    <source>
        <strain evidence="1 2">So0157-18</strain>
    </source>
</reference>
<dbReference type="SUPFAM" id="SSF52540">
    <property type="entry name" value="P-loop containing nucleoside triphosphate hydrolases"/>
    <property type="match status" value="1"/>
</dbReference>
<proteinExistence type="predicted"/>
<evidence type="ECO:0008006" key="3">
    <source>
        <dbReference type="Google" id="ProtNLM"/>
    </source>
</evidence>
<protein>
    <recommendedName>
        <fullName evidence="3">Orc1-like AAA ATPase domain-containing protein</fullName>
    </recommendedName>
</protein>
<organism evidence="1 2">
    <name type="scientific">Sorangium cellulosum</name>
    <name type="common">Polyangium cellulosum</name>
    <dbReference type="NCBI Taxonomy" id="56"/>
    <lineage>
        <taxon>Bacteria</taxon>
        <taxon>Pseudomonadati</taxon>
        <taxon>Myxococcota</taxon>
        <taxon>Polyangia</taxon>
        <taxon>Polyangiales</taxon>
        <taxon>Polyangiaceae</taxon>
        <taxon>Sorangium</taxon>
    </lineage>
</organism>
<evidence type="ECO:0000313" key="1">
    <source>
        <dbReference type="EMBL" id="KYF51919.1"/>
    </source>
</evidence>